<protein>
    <submittedName>
        <fullName evidence="3">Lysophospholipase L2</fullName>
        <ecNumber evidence="3">3.1.1.5</ecNumber>
    </submittedName>
</protein>
<dbReference type="EC" id="3.1.1.5" evidence="3"/>
<comment type="caution">
    <text evidence="3">The sequence shown here is derived from an EMBL/GenBank/DDBJ whole genome shotgun (WGS) entry which is preliminary data.</text>
</comment>
<dbReference type="Pfam" id="PF19890">
    <property type="entry name" value="DUF6363"/>
    <property type="match status" value="1"/>
</dbReference>
<proteinExistence type="predicted"/>
<accession>A0ABQ0JB30</accession>
<evidence type="ECO:0000313" key="4">
    <source>
        <dbReference type="Proteomes" id="UP000029223"/>
    </source>
</evidence>
<keyword evidence="3" id="KW-0378">Hydrolase</keyword>
<dbReference type="GO" id="GO:0004622">
    <property type="term" value="F:phosphatidylcholine lysophospholipase activity"/>
    <property type="evidence" value="ECO:0007669"/>
    <property type="project" value="UniProtKB-EC"/>
</dbReference>
<dbReference type="SUPFAM" id="SSF53474">
    <property type="entry name" value="alpha/beta-Hydrolases"/>
    <property type="match status" value="1"/>
</dbReference>
<name>A0ABQ0JB30_9VIBR</name>
<feature type="domain" description="DUF6363" evidence="2">
    <location>
        <begin position="16"/>
        <end position="85"/>
    </location>
</feature>
<evidence type="ECO:0000259" key="1">
    <source>
        <dbReference type="Pfam" id="PF12146"/>
    </source>
</evidence>
<dbReference type="EMBL" id="BBMS01000014">
    <property type="protein sequence ID" value="GAL25979.1"/>
    <property type="molecule type" value="Genomic_DNA"/>
</dbReference>
<dbReference type="InterPro" id="IPR045943">
    <property type="entry name" value="DUF6363"/>
</dbReference>
<organism evidence="3 4">
    <name type="scientific">Vibrio variabilis</name>
    <dbReference type="NCBI Taxonomy" id="990271"/>
    <lineage>
        <taxon>Bacteria</taxon>
        <taxon>Pseudomonadati</taxon>
        <taxon>Pseudomonadota</taxon>
        <taxon>Gammaproteobacteria</taxon>
        <taxon>Vibrionales</taxon>
        <taxon>Vibrionaceae</taxon>
        <taxon>Vibrio</taxon>
    </lineage>
</organism>
<keyword evidence="4" id="KW-1185">Reference proteome</keyword>
<dbReference type="InterPro" id="IPR022742">
    <property type="entry name" value="Hydrolase_4"/>
</dbReference>
<evidence type="ECO:0000313" key="3">
    <source>
        <dbReference type="EMBL" id="GAL25979.1"/>
    </source>
</evidence>
<dbReference type="InterPro" id="IPR029058">
    <property type="entry name" value="AB_hydrolase_fold"/>
</dbReference>
<reference evidence="4" key="1">
    <citation type="submission" date="2014-09" db="EMBL/GenBank/DDBJ databases">
        <title>Vibrio variabilis JCM 19239. (C206) whole genome shotgun sequence.</title>
        <authorList>
            <person name="Sawabe T."/>
            <person name="Meirelles P."/>
            <person name="Nakanishi M."/>
            <person name="Sayaka M."/>
            <person name="Hattori M."/>
            <person name="Ohkuma M."/>
        </authorList>
    </citation>
    <scope>NUCLEOTIDE SEQUENCE [LARGE SCALE GENOMIC DNA]</scope>
    <source>
        <strain evidence="4">JCM 19239</strain>
    </source>
</reference>
<dbReference type="Gene3D" id="3.40.50.1820">
    <property type="entry name" value="alpha/beta hydrolase"/>
    <property type="match status" value="1"/>
</dbReference>
<dbReference type="Pfam" id="PF12146">
    <property type="entry name" value="Hydrolase_4"/>
    <property type="match status" value="1"/>
</dbReference>
<gene>
    <name evidence="3" type="ORF">JCM19239_2310</name>
</gene>
<sequence length="206" mass="23892">MLEAFLKRAPSKALTELSTMLIKHEESYRQTQRFLASPPDDVEIYEISPDRTLHSSVIGSTKKQLDSDYMHGVRLGRLFVESVGRKLDIPYKPYKRYKIQTSEFSSKTFHSEQIEATWASRTSGQFAGEAGVNIEWINVNPNHHQRAIVLVQGRNETFWKYQELIHELSQYFSIYTYDHRGQGESERLAEESELGISMILAVMWKT</sequence>
<evidence type="ECO:0000259" key="2">
    <source>
        <dbReference type="Pfam" id="PF19890"/>
    </source>
</evidence>
<dbReference type="Proteomes" id="UP000029223">
    <property type="component" value="Unassembled WGS sequence"/>
</dbReference>
<feature type="domain" description="Serine aminopeptidase S33" evidence="1">
    <location>
        <begin position="143"/>
        <end position="187"/>
    </location>
</feature>
<reference evidence="4" key="2">
    <citation type="submission" date="2014-09" db="EMBL/GenBank/DDBJ databases">
        <authorList>
            <consortium name="NBRP consortium"/>
            <person name="Sawabe T."/>
            <person name="Meirelles P."/>
            <person name="Nakanishi M."/>
            <person name="Sayaka M."/>
            <person name="Hattori M."/>
            <person name="Ohkuma M."/>
        </authorList>
    </citation>
    <scope>NUCLEOTIDE SEQUENCE [LARGE SCALE GENOMIC DNA]</scope>
    <source>
        <strain evidence="4">JCM 19239</strain>
    </source>
</reference>